<dbReference type="PANTHER" id="PTHR11579:SF0">
    <property type="entry name" value="PROTEIN-L-ISOASPARTATE(D-ASPARTATE) O-METHYLTRANSFERASE"/>
    <property type="match status" value="1"/>
</dbReference>
<evidence type="ECO:0000256" key="4">
    <source>
        <dbReference type="ARBA" id="ARBA00022490"/>
    </source>
</evidence>
<dbReference type="Pfam" id="PF01135">
    <property type="entry name" value="PCMT"/>
    <property type="match status" value="1"/>
</dbReference>
<dbReference type="GO" id="GO:0004719">
    <property type="term" value="F:protein-L-isoaspartate (D-aspartate) O-methyltransferase activity"/>
    <property type="evidence" value="ECO:0007669"/>
    <property type="project" value="UniProtKB-EC"/>
</dbReference>
<feature type="compositionally biased region" description="Basic and acidic residues" evidence="10">
    <location>
        <begin position="217"/>
        <end position="244"/>
    </location>
</feature>
<evidence type="ECO:0000256" key="7">
    <source>
        <dbReference type="ARBA" id="ARBA00022691"/>
    </source>
</evidence>
<keyword evidence="12" id="KW-1185">Reference proteome</keyword>
<keyword evidence="4" id="KW-0963">Cytoplasm</keyword>
<evidence type="ECO:0000256" key="10">
    <source>
        <dbReference type="SAM" id="MobiDB-lite"/>
    </source>
</evidence>
<comment type="function">
    <text evidence="8">Catalyzes the methyl esterification of L-isoaspartyl residues in peptides and proteins that result from spontaneous decomposition of normal L-aspartyl and L-asparaginyl residues. It plays a role in the repair and/or degradation of damaged proteins.</text>
</comment>
<dbReference type="CDD" id="cd02440">
    <property type="entry name" value="AdoMet_MTases"/>
    <property type="match status" value="1"/>
</dbReference>
<evidence type="ECO:0000256" key="8">
    <source>
        <dbReference type="ARBA" id="ARBA00025330"/>
    </source>
</evidence>
<evidence type="ECO:0000256" key="3">
    <source>
        <dbReference type="ARBA" id="ARBA00011890"/>
    </source>
</evidence>
<reference evidence="11 12" key="1">
    <citation type="submission" date="2022-04" db="EMBL/GenBank/DDBJ databases">
        <title>Diverse halophilic archaea isolated from saline environments.</title>
        <authorList>
            <person name="Cui H.-L."/>
        </authorList>
    </citation>
    <scope>NUCLEOTIDE SEQUENCE [LARGE SCALE GENOMIC DNA]</scope>
    <source>
        <strain evidence="11 12">XZYJT49</strain>
    </source>
</reference>
<dbReference type="GO" id="GO:0032259">
    <property type="term" value="P:methylation"/>
    <property type="evidence" value="ECO:0007669"/>
    <property type="project" value="UniProtKB-KW"/>
</dbReference>
<keyword evidence="6" id="KW-0808">Transferase</keyword>
<evidence type="ECO:0000313" key="12">
    <source>
        <dbReference type="Proteomes" id="UP000830729"/>
    </source>
</evidence>
<dbReference type="Gene3D" id="3.40.50.150">
    <property type="entry name" value="Vaccinia Virus protein VP39"/>
    <property type="match status" value="1"/>
</dbReference>
<evidence type="ECO:0000256" key="5">
    <source>
        <dbReference type="ARBA" id="ARBA00022603"/>
    </source>
</evidence>
<keyword evidence="5" id="KW-0489">Methyltransferase</keyword>
<dbReference type="KEGG" id="halx:M0R89_08980"/>
<protein>
    <recommendedName>
        <fullName evidence="3">protein-L-isoaspartate(D-aspartate) O-methyltransferase</fullName>
        <ecNumber evidence="3">2.1.1.77</ecNumber>
    </recommendedName>
</protein>
<dbReference type="InterPro" id="IPR000682">
    <property type="entry name" value="PCMT"/>
</dbReference>
<dbReference type="RefSeq" id="WP_248652207.1">
    <property type="nucleotide sequence ID" value="NZ_CP096659.1"/>
</dbReference>
<dbReference type="GO" id="GO:0005737">
    <property type="term" value="C:cytoplasm"/>
    <property type="evidence" value="ECO:0007669"/>
    <property type="project" value="UniProtKB-SubCell"/>
</dbReference>
<evidence type="ECO:0000256" key="1">
    <source>
        <dbReference type="ARBA" id="ARBA00004496"/>
    </source>
</evidence>
<comment type="similarity">
    <text evidence="2">Belongs to the methyltransferase superfamily. L-isoaspartyl/D-aspartyl protein methyltransferase family.</text>
</comment>
<dbReference type="EC" id="2.1.1.77" evidence="3"/>
<comment type="subcellular location">
    <subcellularLocation>
        <location evidence="1">Cytoplasm</location>
    </subcellularLocation>
</comment>
<dbReference type="InterPro" id="IPR029063">
    <property type="entry name" value="SAM-dependent_MTases_sf"/>
</dbReference>
<gene>
    <name evidence="11" type="ORF">M0R89_08980</name>
</gene>
<dbReference type="GeneID" id="72185329"/>
<dbReference type="EMBL" id="CP096659">
    <property type="protein sequence ID" value="UPV76172.1"/>
    <property type="molecule type" value="Genomic_DNA"/>
</dbReference>
<feature type="region of interest" description="Disordered" evidence="10">
    <location>
        <begin position="214"/>
        <end position="254"/>
    </location>
</feature>
<accession>A0A8U0HYD9</accession>
<comment type="catalytic activity">
    <reaction evidence="9">
        <text>[protein]-L-isoaspartate + S-adenosyl-L-methionine = [protein]-L-isoaspartate alpha-methyl ester + S-adenosyl-L-homocysteine</text>
        <dbReference type="Rhea" id="RHEA:12705"/>
        <dbReference type="Rhea" id="RHEA-COMP:12143"/>
        <dbReference type="Rhea" id="RHEA-COMP:12144"/>
        <dbReference type="ChEBI" id="CHEBI:57856"/>
        <dbReference type="ChEBI" id="CHEBI:59789"/>
        <dbReference type="ChEBI" id="CHEBI:90596"/>
        <dbReference type="ChEBI" id="CHEBI:90598"/>
        <dbReference type="EC" id="2.1.1.77"/>
    </reaction>
</comment>
<sequence>MELAVLRDDMVDSLEHDSKGVVSSESVSAAMRAVPRHEFVDDDRLAYADRSFEHRGTRVLAPSTAARLLEALAPEEGDSVLVVGAGVGYTAAVLAEIVGERNVHAVDITRNVVWDARSNLASAGYEGVFVDCRNGADGLPEYAPFDCILVEAAAADPPRTLVRQLALDGRLVIPVGIGEQSLTVVRGDDPSDPETQPLGTVAFQPLLVEGEQAGSIERNRTVREDRERAERARERRTGWEHEWIDWDGDGSLPE</sequence>
<name>A0A8U0HYD9_9EURY</name>
<evidence type="ECO:0000256" key="9">
    <source>
        <dbReference type="ARBA" id="ARBA00029295"/>
    </source>
</evidence>
<proteinExistence type="inferred from homology"/>
<dbReference type="Proteomes" id="UP000830729">
    <property type="component" value="Chromosome"/>
</dbReference>
<organism evidence="11 12">
    <name type="scientific">Halorussus limi</name>
    <dbReference type="NCBI Taxonomy" id="2938695"/>
    <lineage>
        <taxon>Archaea</taxon>
        <taxon>Methanobacteriati</taxon>
        <taxon>Methanobacteriota</taxon>
        <taxon>Stenosarchaea group</taxon>
        <taxon>Halobacteria</taxon>
        <taxon>Halobacteriales</taxon>
        <taxon>Haladaptataceae</taxon>
        <taxon>Halorussus</taxon>
    </lineage>
</organism>
<evidence type="ECO:0000313" key="11">
    <source>
        <dbReference type="EMBL" id="UPV76172.1"/>
    </source>
</evidence>
<dbReference type="AlphaFoldDB" id="A0A8U0HYD9"/>
<dbReference type="PANTHER" id="PTHR11579">
    <property type="entry name" value="PROTEIN-L-ISOASPARTATE O-METHYLTRANSFERASE"/>
    <property type="match status" value="1"/>
</dbReference>
<dbReference type="SUPFAM" id="SSF53335">
    <property type="entry name" value="S-adenosyl-L-methionine-dependent methyltransferases"/>
    <property type="match status" value="1"/>
</dbReference>
<evidence type="ECO:0000256" key="6">
    <source>
        <dbReference type="ARBA" id="ARBA00022679"/>
    </source>
</evidence>
<evidence type="ECO:0000256" key="2">
    <source>
        <dbReference type="ARBA" id="ARBA00005369"/>
    </source>
</evidence>
<keyword evidence="7" id="KW-0949">S-adenosyl-L-methionine</keyword>